<dbReference type="PANTHER" id="PTHR23084">
    <property type="entry name" value="PHOSPHATIDYLINOSITOL-4-PHOSPHATE 5-KINASE RELATED"/>
    <property type="match status" value="1"/>
</dbReference>
<evidence type="ECO:0000256" key="1">
    <source>
        <dbReference type="ARBA" id="ARBA00022737"/>
    </source>
</evidence>
<proteinExistence type="predicted"/>
<sequence length="368" mass="39924">MADARLPDEIMMLIFDNLRPRDLAAVARTCRAWSRLATDDALWRRPCVDAGWNSPPSACARPACGWRAAAQRLAVGSVLVLYTSVSSTGRALNHATSIVVRARRSVSQVAGAVCATIERRGPIRLTSFWVPERARGSAADRVTRWRSLGACGADMPLAALDAVAWEAPTRGLLRLSDSPSVRAVRVRASTWLLTCDAGAGDSPVSARRRTPSNVQFTHVVRHGRDRSGAWVDVGAGTLLWQRQAYSGAWRRGRREGSGTQSYGDGGRYVGEWRDGLCHGAGRYDDSKGGGYEGRWRRGYPQGRGCRWWPDGQVHDGAFAAGRPHGPGTLIAPNGMRAVGTWRDGVAHGVQWVSPFGPMWVSPPFGLMA</sequence>
<dbReference type="InterPro" id="IPR036047">
    <property type="entry name" value="F-box-like_dom_sf"/>
</dbReference>
<protein>
    <submittedName>
        <fullName evidence="3">Morn repeat domain containing protein</fullName>
    </submittedName>
</protein>
<dbReference type="Gene3D" id="1.20.1280.50">
    <property type="match status" value="1"/>
</dbReference>
<name>A0A2U7UCK9_9VIRU</name>
<dbReference type="GeneID" id="36842224"/>
<dbReference type="PANTHER" id="PTHR23084:SF263">
    <property type="entry name" value="MORN REPEAT-CONTAINING PROTEIN 1"/>
    <property type="match status" value="1"/>
</dbReference>
<evidence type="ECO:0000313" key="3">
    <source>
        <dbReference type="EMBL" id="AVK76176.1"/>
    </source>
</evidence>
<dbReference type="PROSITE" id="PS50181">
    <property type="entry name" value="FBOX"/>
    <property type="match status" value="1"/>
</dbReference>
<gene>
    <name evidence="3" type="ORF">pneo_cds_569</name>
</gene>
<feature type="domain" description="F-box" evidence="2">
    <location>
        <begin position="1"/>
        <end position="46"/>
    </location>
</feature>
<dbReference type="SMART" id="SM00256">
    <property type="entry name" value="FBOX"/>
    <property type="match status" value="1"/>
</dbReference>
<accession>A0A2U7UCK9</accession>
<dbReference type="Proteomes" id="UP000249287">
    <property type="component" value="Segment"/>
</dbReference>
<dbReference type="Gene3D" id="2.20.110.10">
    <property type="entry name" value="Histone H3 K4-specific methyltransferase SET7/9 N-terminal domain"/>
    <property type="match status" value="2"/>
</dbReference>
<dbReference type="SUPFAM" id="SSF82185">
    <property type="entry name" value="Histone H3 K4-specific methyltransferase SET7/9 N-terminal domain"/>
    <property type="match status" value="1"/>
</dbReference>
<evidence type="ECO:0000259" key="2">
    <source>
        <dbReference type="PROSITE" id="PS50181"/>
    </source>
</evidence>
<dbReference type="SUPFAM" id="SSF81383">
    <property type="entry name" value="F-box domain"/>
    <property type="match status" value="1"/>
</dbReference>
<dbReference type="KEGG" id="vg:36842224"/>
<dbReference type="Pfam" id="PF12937">
    <property type="entry name" value="F-box-like"/>
    <property type="match status" value="1"/>
</dbReference>
<dbReference type="InterPro" id="IPR003409">
    <property type="entry name" value="MORN"/>
</dbReference>
<dbReference type="InterPro" id="IPR001810">
    <property type="entry name" value="F-box_dom"/>
</dbReference>
<organism evidence="3">
    <name type="scientific">Pandoravirus neocaledonia</name>
    <dbReference type="NCBI Taxonomy" id="2107708"/>
    <lineage>
        <taxon>Viruses</taxon>
        <taxon>Pandoravirus</taxon>
    </lineage>
</organism>
<dbReference type="RefSeq" id="YP_009482179.1">
    <property type="nucleotide sequence ID" value="NC_037666.1"/>
</dbReference>
<keyword evidence="1" id="KW-0677">Repeat</keyword>
<dbReference type="SMART" id="SM00698">
    <property type="entry name" value="MORN"/>
    <property type="match status" value="4"/>
</dbReference>
<dbReference type="Pfam" id="PF02493">
    <property type="entry name" value="MORN"/>
    <property type="match status" value="5"/>
</dbReference>
<reference evidence="3" key="1">
    <citation type="journal article" date="2018" name="Nat. Commun.">
        <title>Diversity and evolution of the emerging Pandoraviridae family.</title>
        <authorList>
            <person name="Legendre M."/>
            <person name="Fabre E."/>
            <person name="Poirot O."/>
            <person name="Jeudy S."/>
            <person name="Lartigue A."/>
            <person name="Alempic J.M."/>
            <person name="Beucher L."/>
            <person name="Philippe N."/>
            <person name="Bertaux L."/>
            <person name="Christo-Foroux E."/>
            <person name="Labadie K."/>
            <person name="Coute Y."/>
            <person name="Abergel C."/>
            <person name="Claverie J.M."/>
        </authorList>
    </citation>
    <scope>NUCLEOTIDE SEQUENCE [LARGE SCALE GENOMIC DNA]</scope>
    <source>
        <strain evidence="3">Neocaledonia</strain>
    </source>
</reference>
<dbReference type="EMBL" id="MG011690">
    <property type="protein sequence ID" value="AVK76176.1"/>
    <property type="molecule type" value="Genomic_DNA"/>
</dbReference>